<reference evidence="1" key="1">
    <citation type="submission" date="2020-11" db="EMBL/GenBank/DDBJ databases">
        <authorList>
            <person name="Davenport K.M."/>
            <person name="Bickhart D.M."/>
            <person name="Smith T.P.L."/>
            <person name="Murdoch B.M."/>
            <person name="Rosen B.D."/>
        </authorList>
    </citation>
    <scope>NUCLEOTIDE SEQUENCE [LARGE SCALE GENOMIC DNA]</scope>
    <source>
        <strain evidence="1">OAR_USU_Benz2616</strain>
    </source>
</reference>
<proteinExistence type="predicted"/>
<reference evidence="1" key="2">
    <citation type="submission" date="2025-08" db="UniProtKB">
        <authorList>
            <consortium name="Ensembl"/>
        </authorList>
    </citation>
    <scope>IDENTIFICATION</scope>
</reference>
<sequence>KSSHLLFLFLSPQAVVPRPRCSGWVGSPRRRKRTLAPSRGEPAGPRLCEATRSPQPRKRILALTCLPVPGSAQLRASVRQPAVRDGLASAPGTGAAAGSPAPLGRPRDSEIFLGTVRKTEEPLGLPSAAATMPKRKAKGDAKGDKGKVKDEPQRRSARLSAKPALPKPEPRPKKAPAKKGEKLAKRRKGKAEVGKDGNNPAKNRDASTVQSQKAEGTGDAK</sequence>
<name>A0AC11EV39_SHEEP</name>
<evidence type="ECO:0000313" key="1">
    <source>
        <dbReference type="Ensembl" id="ENSOARP00020063529.1"/>
    </source>
</evidence>
<dbReference type="Ensembl" id="ENSOART00020052632.1">
    <property type="protein sequence ID" value="ENSOARP00020063529.1"/>
    <property type="gene ID" value="ENSOARG00020033993.1"/>
</dbReference>
<reference evidence="1" key="3">
    <citation type="submission" date="2025-09" db="UniProtKB">
        <authorList>
            <consortium name="Ensembl"/>
        </authorList>
    </citation>
    <scope>IDENTIFICATION</scope>
</reference>
<accession>A0AC11EV39</accession>
<organism evidence="1">
    <name type="scientific">Ovis aries</name>
    <name type="common">Sheep</name>
    <dbReference type="NCBI Taxonomy" id="9940"/>
    <lineage>
        <taxon>Eukaryota</taxon>
        <taxon>Metazoa</taxon>
        <taxon>Chordata</taxon>
        <taxon>Craniata</taxon>
        <taxon>Vertebrata</taxon>
        <taxon>Euteleostomi</taxon>
        <taxon>Mammalia</taxon>
        <taxon>Eutheria</taxon>
        <taxon>Laurasiatheria</taxon>
        <taxon>Artiodactyla</taxon>
        <taxon>Ruminantia</taxon>
        <taxon>Pecora</taxon>
        <taxon>Bovidae</taxon>
        <taxon>Caprinae</taxon>
        <taxon>Ovis</taxon>
    </lineage>
</organism>
<gene>
    <name evidence="1" type="primary">HMGN4</name>
</gene>
<protein>
    <submittedName>
        <fullName evidence="1">Uncharacterized protein</fullName>
    </submittedName>
</protein>